<protein>
    <recommendedName>
        <fullName evidence="2">Methyltransferase type 11 domain-containing protein</fullName>
    </recommendedName>
</protein>
<dbReference type="Gene3D" id="3.40.50.2000">
    <property type="entry name" value="Glycogen Phosphorylase B"/>
    <property type="match status" value="1"/>
</dbReference>
<evidence type="ECO:0000313" key="4">
    <source>
        <dbReference type="Proteomes" id="UP000838686"/>
    </source>
</evidence>
<organism evidence="3 4">
    <name type="scientific">Paenibacillus plantiphilus</name>
    <dbReference type="NCBI Taxonomy" id="2905650"/>
    <lineage>
        <taxon>Bacteria</taxon>
        <taxon>Bacillati</taxon>
        <taxon>Bacillota</taxon>
        <taxon>Bacilli</taxon>
        <taxon>Bacillales</taxon>
        <taxon>Paenibacillaceae</taxon>
        <taxon>Paenibacillus</taxon>
    </lineage>
</organism>
<evidence type="ECO:0000259" key="2">
    <source>
        <dbReference type="Pfam" id="PF08241"/>
    </source>
</evidence>
<dbReference type="EMBL" id="CAKMMF010000002">
    <property type="protein sequence ID" value="CAH1193347.1"/>
    <property type="molecule type" value="Genomic_DNA"/>
</dbReference>
<dbReference type="SUPFAM" id="SSF90257">
    <property type="entry name" value="Myosin rod fragments"/>
    <property type="match status" value="1"/>
</dbReference>
<accession>A0ABN8FZL2</accession>
<name>A0ABN8FZL2_9BACL</name>
<feature type="domain" description="Methyltransferase type 11" evidence="2">
    <location>
        <begin position="54"/>
        <end position="149"/>
    </location>
</feature>
<dbReference type="SUPFAM" id="SSF53756">
    <property type="entry name" value="UDP-Glycosyltransferase/glycogen phosphorylase"/>
    <property type="match status" value="1"/>
</dbReference>
<comment type="caution">
    <text evidence="3">The sequence shown here is derived from an EMBL/GenBank/DDBJ whole genome shotgun (WGS) entry which is preliminary data.</text>
</comment>
<keyword evidence="4" id="KW-1185">Reference proteome</keyword>
<dbReference type="InterPro" id="IPR029063">
    <property type="entry name" value="SAM-dependent_MTases_sf"/>
</dbReference>
<dbReference type="Pfam" id="PF08241">
    <property type="entry name" value="Methyltransf_11"/>
    <property type="match status" value="1"/>
</dbReference>
<evidence type="ECO:0000256" key="1">
    <source>
        <dbReference type="SAM" id="Coils"/>
    </source>
</evidence>
<dbReference type="SUPFAM" id="SSF53335">
    <property type="entry name" value="S-adenosyl-L-methionine-dependent methyltransferases"/>
    <property type="match status" value="1"/>
</dbReference>
<gene>
    <name evidence="3" type="ORF">PAECIP111893_00440</name>
</gene>
<dbReference type="CDD" id="cd02440">
    <property type="entry name" value="AdoMet_MTases"/>
    <property type="match status" value="1"/>
</dbReference>
<keyword evidence="1" id="KW-0175">Coiled coil</keyword>
<dbReference type="Proteomes" id="UP000838686">
    <property type="component" value="Unassembled WGS sequence"/>
</dbReference>
<feature type="coiled-coil region" evidence="1">
    <location>
        <begin position="247"/>
        <end position="316"/>
    </location>
</feature>
<dbReference type="Gene3D" id="3.40.50.150">
    <property type="entry name" value="Vaccinia Virus protein VP39"/>
    <property type="match status" value="1"/>
</dbReference>
<evidence type="ECO:0000313" key="3">
    <source>
        <dbReference type="EMBL" id="CAH1193347.1"/>
    </source>
</evidence>
<dbReference type="RefSeq" id="WP_236338673.1">
    <property type="nucleotide sequence ID" value="NZ_CAKMMF010000002.1"/>
</dbReference>
<reference evidence="3" key="1">
    <citation type="submission" date="2022-01" db="EMBL/GenBank/DDBJ databases">
        <authorList>
            <person name="Criscuolo A."/>
        </authorList>
    </citation>
    <scope>NUCLEOTIDE SEQUENCE</scope>
    <source>
        <strain evidence="3">CIP111893</strain>
    </source>
</reference>
<dbReference type="InterPro" id="IPR013216">
    <property type="entry name" value="Methyltransf_11"/>
</dbReference>
<sequence length="724" mass="83795">MENKIFENEMWWQENGLGWMDEVEKRRSMQPLYGIQEVVLSSIFSKLPNQSKVLEFGVGFGRHVEYLDELSNIEVYGVDQSPTMLDSLKNRLADKQELINRMILIEPRTKLPFPDKFFDIVYTVSVLIHIRPEHLQGILAELIRVSKHGILHFENTHVESSQLVFEDHSGCWGHAIVEDYAALQKKCIILSKVASNQDIYFIPLSDDIRYQQVEIKTMYRRLYLIDQRILPRMQEFEGEVGWRTIELQNRQEREGTLDQQIKALESECEKAKQILTELESKKNKLTEMNNEFRLSNNELNSRVSQLQSINSDLSRKTNELETNNIYLSSVLEDIQGSLAWKLVARFRSMDRFYAMTRPLRAFVKRNRNSRLDAVEINNTTLEANEQFDSITSAIKNKVELISEGADVAIYQPEWLGVSNSTNELFNTTIEVKEIHNKEQMNNIAIILGAKKFRTITFSGFAIGYHDLAVKIKSISPETSIKVFWHGNTTHMSEDYSWIRFQEILHLYYLNIIDSLGFAKASMAELYRLKGFRTFFVKNAITFETELEKRKVNTAEGQVIIGLYASGNTWNKNAYTQIAAASLIKGAQINATPYNERMKQFAHQLDIRIDGNQTTVPRSEMLSKMSENDINFYITFSECAPLLPLESLEMGIPCITGPNHHYFEDSSKLKDYLVVNKPDDPVEIAKKAEMALRYKEEIIHLYKEWREANRSSSIQSVNEFLGRES</sequence>
<proteinExistence type="predicted"/>